<dbReference type="EMBL" id="RXLQ01000009">
    <property type="protein sequence ID" value="RSZ57645.1"/>
    <property type="molecule type" value="Genomic_DNA"/>
</dbReference>
<keyword evidence="1" id="KW-0812">Transmembrane</keyword>
<dbReference type="RefSeq" id="WP_126075455.1">
    <property type="nucleotide sequence ID" value="NZ_CP051166.1"/>
</dbReference>
<reference evidence="2 3" key="1">
    <citation type="submission" date="2018-12" db="EMBL/GenBank/DDBJ databases">
        <authorList>
            <person name="Yang E."/>
        </authorList>
    </citation>
    <scope>NUCLEOTIDE SEQUENCE [LARGE SCALE GENOMIC DNA]</scope>
    <source>
        <strain evidence="2 3">SOD</strain>
    </source>
</reference>
<evidence type="ECO:0000313" key="2">
    <source>
        <dbReference type="EMBL" id="RSZ57645.1"/>
    </source>
</evidence>
<dbReference type="Proteomes" id="UP000278085">
    <property type="component" value="Unassembled WGS sequence"/>
</dbReference>
<name>A0A430HJF4_9BURK</name>
<organism evidence="2 3">
    <name type="scientific">Massilia atriviolacea</name>
    <dbReference type="NCBI Taxonomy" id="2495579"/>
    <lineage>
        <taxon>Bacteria</taxon>
        <taxon>Pseudomonadati</taxon>
        <taxon>Pseudomonadota</taxon>
        <taxon>Betaproteobacteria</taxon>
        <taxon>Burkholderiales</taxon>
        <taxon>Oxalobacteraceae</taxon>
        <taxon>Telluria group</taxon>
        <taxon>Massilia</taxon>
    </lineage>
</organism>
<dbReference type="AlphaFoldDB" id="A0A430HJF4"/>
<gene>
    <name evidence="2" type="ORF">EJB06_18335</name>
</gene>
<evidence type="ECO:0000313" key="3">
    <source>
        <dbReference type="Proteomes" id="UP000278085"/>
    </source>
</evidence>
<evidence type="ECO:0000256" key="1">
    <source>
        <dbReference type="SAM" id="Phobius"/>
    </source>
</evidence>
<keyword evidence="1" id="KW-0472">Membrane</keyword>
<accession>A0A430HJF4</accession>
<keyword evidence="1" id="KW-1133">Transmembrane helix</keyword>
<keyword evidence="3" id="KW-1185">Reference proteome</keyword>
<proteinExistence type="predicted"/>
<sequence>MFCISLCIVFLGVNQADSKLASLGWGALASGLLCFGMAWWNSATMNALAYPATEVFRLLGFAEPDKVNLNRYQ</sequence>
<protein>
    <submittedName>
        <fullName evidence="2">Uncharacterized protein</fullName>
    </submittedName>
</protein>
<feature type="transmembrane region" description="Helical" evidence="1">
    <location>
        <begin position="25"/>
        <end position="42"/>
    </location>
</feature>
<comment type="caution">
    <text evidence="2">The sequence shown here is derived from an EMBL/GenBank/DDBJ whole genome shotgun (WGS) entry which is preliminary data.</text>
</comment>